<evidence type="ECO:0000313" key="2">
    <source>
        <dbReference type="Proteomes" id="UP000654075"/>
    </source>
</evidence>
<dbReference type="Proteomes" id="UP000654075">
    <property type="component" value="Unassembled WGS sequence"/>
</dbReference>
<keyword evidence="2" id="KW-1185">Reference proteome</keyword>
<evidence type="ECO:0000313" key="1">
    <source>
        <dbReference type="EMBL" id="CAE8612482.1"/>
    </source>
</evidence>
<accession>A0A813FE58</accession>
<gene>
    <name evidence="1" type="ORF">PGLA1383_LOCUS30279</name>
</gene>
<sequence length="961" mass="106257">MLRRLMGGTAMSVEIMSPPQSPLESHSGLCQHALPISAQRCDAIKLVKLSSRSMLQPSARHARCAVESGIGLAANAVYSCSIFWAAQHDDSNHSSFIAFPAVGGRKCRWMLATANKSPTARTEDLSRLTPSRWRASLSQLKHSEFEELCSGGDFALLVTISPPRDAFENALRVWHQPRHVTEPFAQEKALNLELAPKMLWKPTARRHGTEGSCTGLWLSACIPLKTQRRESSFGGNQNRSNRHCAVEPVNDMIRHGSIEYWRAGLNSLAASLLTCCDLGTSSRLVLPRAQTTHALRVHINFSELALRVPPCSGTSGVRFKLPCPSFIVPRLATLSSAMCRHDLCAMSTGRLIFMSSPAQKERDWRIQRLGREAFVSSVLLPRHTCMVPARVAVAANRIFRNSECHREHADVQSPVPLATCQMGEGTKAKLELRRIFSRRTGGKGIHALESRFTANRGQRNREQGNPCPWRSVSCNLRSRSGRRRSEGYVHMCTATARRVAFASCICPCLPRSRPKALDSLQLPHRLGQMLRAVFQKTGVGGSRFTLQATRSMPYRQESTTQSAWGILLRKLTDGTATFVAMMSPLESHSGLCQFIKGWCCPLSVPTGMHCQFPPNVAMPSNWSSCHLGPCCNHRHVSRSRRKSSPNVTVMCQPLRHWDSCSAVADESRGPVEVDSGLAAYLAMKVLCFVSPGRQHKLPSEALCEVRPPKAVCSCSNFWAAQHDDSNHSSVSAFPAVGGRKCRWMLATHDKTPTARTEELSWLTPSRWRASLSQLKHSEFEEPCSGGDFALLVAISPPRDAFENAFRVWHQPRHSPEPFAQKETLNLELATTVPLKPTARRQGTECSCNGLWFSACIPYTTQRREASLAGNQNLPKSHCAVEPCKDLIRHGSIDYLRLAASLLTCCDLGASSRLALPRGQTTHGLKVQLKFSEPAEFCFAAAPGERTSSCHVLRSRSLVLQF</sequence>
<proteinExistence type="predicted"/>
<protein>
    <submittedName>
        <fullName evidence="1">Uncharacterized protein</fullName>
    </submittedName>
</protein>
<dbReference type="EMBL" id="CAJNNV010025124">
    <property type="protein sequence ID" value="CAE8612482.1"/>
    <property type="molecule type" value="Genomic_DNA"/>
</dbReference>
<comment type="caution">
    <text evidence="1">The sequence shown here is derived from an EMBL/GenBank/DDBJ whole genome shotgun (WGS) entry which is preliminary data.</text>
</comment>
<reference evidence="1" key="1">
    <citation type="submission" date="2021-02" db="EMBL/GenBank/DDBJ databases">
        <authorList>
            <person name="Dougan E. K."/>
            <person name="Rhodes N."/>
            <person name="Thang M."/>
            <person name="Chan C."/>
        </authorList>
    </citation>
    <scope>NUCLEOTIDE SEQUENCE</scope>
</reference>
<name>A0A813FE58_POLGL</name>
<dbReference type="AlphaFoldDB" id="A0A813FE58"/>
<organism evidence="1 2">
    <name type="scientific">Polarella glacialis</name>
    <name type="common">Dinoflagellate</name>
    <dbReference type="NCBI Taxonomy" id="89957"/>
    <lineage>
        <taxon>Eukaryota</taxon>
        <taxon>Sar</taxon>
        <taxon>Alveolata</taxon>
        <taxon>Dinophyceae</taxon>
        <taxon>Suessiales</taxon>
        <taxon>Suessiaceae</taxon>
        <taxon>Polarella</taxon>
    </lineage>
</organism>